<dbReference type="Proteomes" id="UP001356427">
    <property type="component" value="Unassembled WGS sequence"/>
</dbReference>
<accession>A0AAN8R477</accession>
<feature type="transmembrane region" description="Helical" evidence="1">
    <location>
        <begin position="39"/>
        <end position="57"/>
    </location>
</feature>
<feature type="transmembrane region" description="Helical" evidence="1">
    <location>
        <begin position="109"/>
        <end position="137"/>
    </location>
</feature>
<dbReference type="EMBL" id="JAGTTL010000004">
    <property type="protein sequence ID" value="KAK6323224.1"/>
    <property type="molecule type" value="Genomic_DNA"/>
</dbReference>
<feature type="transmembrane region" description="Helical" evidence="1">
    <location>
        <begin position="190"/>
        <end position="212"/>
    </location>
</feature>
<feature type="transmembrane region" description="Helical" evidence="1">
    <location>
        <begin position="69"/>
        <end position="89"/>
    </location>
</feature>
<feature type="transmembrane region" description="Helical" evidence="1">
    <location>
        <begin position="276"/>
        <end position="306"/>
    </location>
</feature>
<proteinExistence type="predicted"/>
<evidence type="ECO:0000256" key="1">
    <source>
        <dbReference type="SAM" id="Phobius"/>
    </source>
</evidence>
<protein>
    <submittedName>
        <fullName evidence="2">Uncharacterized protein</fullName>
    </submittedName>
</protein>
<reference evidence="2 3" key="1">
    <citation type="submission" date="2021-04" db="EMBL/GenBank/DDBJ databases">
        <authorList>
            <person name="De Guttry C."/>
            <person name="Zahm M."/>
            <person name="Klopp C."/>
            <person name="Cabau C."/>
            <person name="Louis A."/>
            <person name="Berthelot C."/>
            <person name="Parey E."/>
            <person name="Roest Crollius H."/>
            <person name="Montfort J."/>
            <person name="Robinson-Rechavi M."/>
            <person name="Bucao C."/>
            <person name="Bouchez O."/>
            <person name="Gislard M."/>
            <person name="Lluch J."/>
            <person name="Milhes M."/>
            <person name="Lampietro C."/>
            <person name="Lopez Roques C."/>
            <person name="Donnadieu C."/>
            <person name="Braasch I."/>
            <person name="Desvignes T."/>
            <person name="Postlethwait J."/>
            <person name="Bobe J."/>
            <person name="Wedekind C."/>
            <person name="Guiguen Y."/>
        </authorList>
    </citation>
    <scope>NUCLEOTIDE SEQUENCE [LARGE SCALE GENOMIC DNA]</scope>
    <source>
        <strain evidence="2">Cs_M1</strain>
        <tissue evidence="2">Blood</tissue>
    </source>
</reference>
<dbReference type="InterPro" id="IPR030476">
    <property type="entry name" value="Pentaxin_CS"/>
</dbReference>
<feature type="transmembrane region" description="Helical" evidence="1">
    <location>
        <begin position="233"/>
        <end position="256"/>
    </location>
</feature>
<gene>
    <name evidence="2" type="ORF">J4Q44_G00055630</name>
</gene>
<sequence>MGRCIDVCMLVLWVPVCVTFIVLGAVYIDDCPVKRVIPVHMIISGSFGLLYAFSSCYKDRVVCQHLSKLFWFMIIVWCIIGHNWIFSVFQPNYERKGIIGYTYCKKSLYIFAASTTIILEIFLIGRLLGLFSVCLTVSHTMENGNLLQHMRHLPKPTTGILGISKLLACVIPIAQITIGAVYLYDCPRQHYIPIYLVVMGAFGLALALLSCLPCAQDSDGIDPNPLNHLCTTWSTLASFFLFCWFISGNVWIYSIYQPNFNQTLTEDPYCNKTLYLFAFWTTTLAYVVLGLLLLGGCCMLVCAFVLGKSDPDDNRA</sequence>
<keyword evidence="3" id="KW-1185">Reference proteome</keyword>
<comment type="caution">
    <text evidence="2">The sequence shown here is derived from an EMBL/GenBank/DDBJ whole genome shotgun (WGS) entry which is preliminary data.</text>
</comment>
<dbReference type="PANTHER" id="PTHR33444:SF2">
    <property type="entry name" value="MARVEL DOMAIN-CONTAINING PROTEIN"/>
    <property type="match status" value="1"/>
</dbReference>
<organism evidence="2 3">
    <name type="scientific">Coregonus suidteri</name>
    <dbReference type="NCBI Taxonomy" id="861788"/>
    <lineage>
        <taxon>Eukaryota</taxon>
        <taxon>Metazoa</taxon>
        <taxon>Chordata</taxon>
        <taxon>Craniata</taxon>
        <taxon>Vertebrata</taxon>
        <taxon>Euteleostomi</taxon>
        <taxon>Actinopterygii</taxon>
        <taxon>Neopterygii</taxon>
        <taxon>Teleostei</taxon>
        <taxon>Protacanthopterygii</taxon>
        <taxon>Salmoniformes</taxon>
        <taxon>Salmonidae</taxon>
        <taxon>Coregoninae</taxon>
        <taxon>Coregonus</taxon>
    </lineage>
</organism>
<name>A0AAN8R477_9TELE</name>
<dbReference type="InterPro" id="IPR040350">
    <property type="entry name" value="TMEM272"/>
</dbReference>
<dbReference type="PANTHER" id="PTHR33444">
    <property type="entry name" value="SI:DKEY-19B23.12-RELATED"/>
    <property type="match status" value="1"/>
</dbReference>
<keyword evidence="1" id="KW-0812">Transmembrane</keyword>
<keyword evidence="1" id="KW-1133">Transmembrane helix</keyword>
<dbReference type="PROSITE" id="PS00289">
    <property type="entry name" value="PTX_1"/>
    <property type="match status" value="1"/>
</dbReference>
<feature type="transmembrane region" description="Helical" evidence="1">
    <location>
        <begin position="7"/>
        <end position="27"/>
    </location>
</feature>
<keyword evidence="1" id="KW-0472">Membrane</keyword>
<evidence type="ECO:0000313" key="3">
    <source>
        <dbReference type="Proteomes" id="UP001356427"/>
    </source>
</evidence>
<evidence type="ECO:0000313" key="2">
    <source>
        <dbReference type="EMBL" id="KAK6323224.1"/>
    </source>
</evidence>
<feature type="transmembrane region" description="Helical" evidence="1">
    <location>
        <begin position="158"/>
        <end position="184"/>
    </location>
</feature>
<dbReference type="AlphaFoldDB" id="A0AAN8R477"/>